<feature type="compositionally biased region" description="Gly residues" evidence="1">
    <location>
        <begin position="473"/>
        <end position="482"/>
    </location>
</feature>
<dbReference type="PANTHER" id="PTHR33741:SF5">
    <property type="entry name" value="TRANSMEMBRANE PROTEIN DDB_G0269096-RELATED"/>
    <property type="match status" value="1"/>
</dbReference>
<dbReference type="EMBL" id="LCUC01000258">
    <property type="protein sequence ID" value="KKY33108.1"/>
    <property type="molecule type" value="Genomic_DNA"/>
</dbReference>
<dbReference type="Pfam" id="PF04982">
    <property type="entry name" value="TM_HPP"/>
    <property type="match status" value="1"/>
</dbReference>
<feature type="transmembrane region" description="Helical" evidence="2">
    <location>
        <begin position="110"/>
        <end position="127"/>
    </location>
</feature>
<feature type="transmembrane region" description="Helical" evidence="2">
    <location>
        <begin position="48"/>
        <end position="68"/>
    </location>
</feature>
<reference evidence="4 5" key="2">
    <citation type="submission" date="2015-05" db="EMBL/GenBank/DDBJ databases">
        <authorList>
            <person name="Morales-Cruz A."/>
            <person name="Amrine K.C."/>
            <person name="Cantu D."/>
        </authorList>
    </citation>
    <scope>NUCLEOTIDE SEQUENCE [LARGE SCALE GENOMIC DNA]</scope>
    <source>
        <strain evidence="4">DA912</strain>
    </source>
</reference>
<feature type="compositionally biased region" description="Polar residues" evidence="1">
    <location>
        <begin position="366"/>
        <end position="380"/>
    </location>
</feature>
<dbReference type="AlphaFoldDB" id="A0A0G2HD67"/>
<keyword evidence="2" id="KW-0472">Membrane</keyword>
<evidence type="ECO:0000313" key="4">
    <source>
        <dbReference type="EMBL" id="KKY33108.1"/>
    </source>
</evidence>
<feature type="compositionally biased region" description="Basic and acidic residues" evidence="1">
    <location>
        <begin position="233"/>
        <end position="244"/>
    </location>
</feature>
<feature type="transmembrane region" description="Helical" evidence="2">
    <location>
        <begin position="179"/>
        <end position="201"/>
    </location>
</feature>
<dbReference type="OrthoDB" id="5126878at2759"/>
<feature type="transmembrane region" description="Helical" evidence="2">
    <location>
        <begin position="80"/>
        <end position="98"/>
    </location>
</feature>
<keyword evidence="2" id="KW-0812">Transmembrane</keyword>
<dbReference type="InterPro" id="IPR058581">
    <property type="entry name" value="TM_HPP"/>
</dbReference>
<dbReference type="STRING" id="1214573.A0A0G2HD67"/>
<evidence type="ECO:0000256" key="2">
    <source>
        <dbReference type="SAM" id="Phobius"/>
    </source>
</evidence>
<feature type="region of interest" description="Disordered" evidence="1">
    <location>
        <begin position="350"/>
        <end position="385"/>
    </location>
</feature>
<keyword evidence="5" id="KW-1185">Reference proteome</keyword>
<evidence type="ECO:0000259" key="3">
    <source>
        <dbReference type="Pfam" id="PF04982"/>
    </source>
</evidence>
<keyword evidence="2" id="KW-1133">Transmembrane helix</keyword>
<protein>
    <submittedName>
        <fullName evidence="4">Putative hpp family protein</fullName>
    </submittedName>
</protein>
<dbReference type="Proteomes" id="UP000034680">
    <property type="component" value="Unassembled WGS sequence"/>
</dbReference>
<name>A0A0G2HD67_9PEZI</name>
<reference evidence="4 5" key="1">
    <citation type="submission" date="2015-05" db="EMBL/GenBank/DDBJ databases">
        <title>Distinctive expansion of gene families associated with plant cell wall degradation and secondary metabolism in the genomes of grapevine trunk pathogens.</title>
        <authorList>
            <person name="Lawrence D.P."/>
            <person name="Travadon R."/>
            <person name="Rolshausen P.E."/>
            <person name="Baumgartner K."/>
        </authorList>
    </citation>
    <scope>NUCLEOTIDE SEQUENCE [LARGE SCALE GENOMIC DNA]</scope>
    <source>
        <strain evidence="4">DA912</strain>
    </source>
</reference>
<accession>A0A0G2HD67</accession>
<feature type="region of interest" description="Disordered" evidence="1">
    <location>
        <begin position="434"/>
        <end position="503"/>
    </location>
</feature>
<comment type="caution">
    <text evidence="4">The sequence shown here is derived from an EMBL/GenBank/DDBJ whole genome shotgun (WGS) entry which is preliminary data.</text>
</comment>
<feature type="region of interest" description="Disordered" evidence="1">
    <location>
        <begin position="233"/>
        <end position="257"/>
    </location>
</feature>
<feature type="transmembrane region" description="Helical" evidence="2">
    <location>
        <begin position="139"/>
        <end position="159"/>
    </location>
</feature>
<sequence>MLHPNQWQVNFDQYLNPFLIPPPTRLLPSSVQRLLERHEHSRPHLGNVALGFWAFIGALGSLSLLSIIDIHVPAFRSAGSPLIIGSFGAAAVLEFYAIDSPLSQPRNAVLGQLIASAISVAMNTAFSQLSAARYQELRWLAGALSCATSILAMALTGTMHPPAGATALLGVTDDEVSSIGWLLVPMVVLSSVVMTAVAFLVNNIQRRFPMYWWTRDEVGSFWARRRRNRAGKADPEALRDKNASDDSADPEPCKTSHDEGCRLMVTRHGIKVPPELDLLPEERLWLESLCDRLECRAEGKTLLCPGITAPPLLTLHLSLDLADLDSHSCCYIKGGSFRISIGDYININNNNRDPETTPTPDPQPTFSHEPNLSRPESSTVDPDRTRPSCLRCLKSGYACKGYDLGLRMQSLVVVTEPEGSQRLARIVAPPTAPGVSTLTAAGPVPPPPHQLRRGLARAQDRRGGGADDDDQDGGGGGGGGSGYRPLGGAAHEQRRRRLDPPPEMNLTAFQEHMAFSYFFATYGWAYFWKPFLHLARETDLAPTASRMCSLALAYGHMGAGHADKSLKSMGLELYGRSLSEVQSMLTRGAVAKTELAQLCVPVVILGMYSFAIDRDLRLIHNIGVAQILKHCGPEAFQEDPLLTAFRSCRALLICQSFAIRRRTFLEDKKWKNVPWEKLPKTALDSLIDIMADMPGLVNDMAASEQPISPTTRSSFHKRVGELREQLGTWRWGWDNKYPDVAREVPSNLKLDGIETPVFREQLATMIEFDTTQQALEMLTYNAALLYLLQLEDLLEMGEPHNPPRLSADDMDYIRRAAARHPSTPLLLPDEARFICQPALEAFRLIPSLYKNLVTTKDRIMVILAPLGIVYTSTQNTPELNSCMQSILEDIPFFGGGAPRELSLYELALGEAWKSKAPAPIPAGTSPTVSESTVELAISP</sequence>
<dbReference type="InterPro" id="IPR007065">
    <property type="entry name" value="HPP"/>
</dbReference>
<feature type="domain" description="HPP transmembrane region" evidence="3">
    <location>
        <begin position="48"/>
        <end position="209"/>
    </location>
</feature>
<organism evidence="4 5">
    <name type="scientific">Diaporthe ampelina</name>
    <dbReference type="NCBI Taxonomy" id="1214573"/>
    <lineage>
        <taxon>Eukaryota</taxon>
        <taxon>Fungi</taxon>
        <taxon>Dikarya</taxon>
        <taxon>Ascomycota</taxon>
        <taxon>Pezizomycotina</taxon>
        <taxon>Sordariomycetes</taxon>
        <taxon>Sordariomycetidae</taxon>
        <taxon>Diaporthales</taxon>
        <taxon>Diaporthaceae</taxon>
        <taxon>Diaporthe</taxon>
    </lineage>
</organism>
<evidence type="ECO:0000313" key="5">
    <source>
        <dbReference type="Proteomes" id="UP000034680"/>
    </source>
</evidence>
<dbReference type="PANTHER" id="PTHR33741">
    <property type="entry name" value="TRANSMEMBRANE PROTEIN DDB_G0269096-RELATED"/>
    <property type="match status" value="1"/>
</dbReference>
<proteinExistence type="predicted"/>
<evidence type="ECO:0000256" key="1">
    <source>
        <dbReference type="SAM" id="MobiDB-lite"/>
    </source>
</evidence>
<gene>
    <name evidence="4" type="ORF">UCDDA912_g06932</name>
</gene>